<dbReference type="STRING" id="115862.BBG46_18845"/>
<keyword evidence="2" id="KW-1003">Cell membrane</keyword>
<organism evidence="7 8">
    <name type="scientific">Mycobacterium tuberculosis</name>
    <dbReference type="NCBI Taxonomy" id="1773"/>
    <lineage>
        <taxon>Bacteria</taxon>
        <taxon>Bacillati</taxon>
        <taxon>Actinomycetota</taxon>
        <taxon>Actinomycetes</taxon>
        <taxon>Mycobacteriales</taxon>
        <taxon>Mycobacteriaceae</taxon>
        <taxon>Mycobacterium</taxon>
        <taxon>Mycobacterium tuberculosis complex</taxon>
    </lineage>
</organism>
<evidence type="ECO:0000256" key="5">
    <source>
        <dbReference type="ARBA" id="ARBA00023136"/>
    </source>
</evidence>
<dbReference type="EMBL" id="CSAE01000254">
    <property type="protein sequence ID" value="COV95107.1"/>
    <property type="molecule type" value="Genomic_DNA"/>
</dbReference>
<dbReference type="AlphaFoldDB" id="A0A0U0RCC9"/>
<feature type="transmembrane region" description="Helical" evidence="6">
    <location>
        <begin position="137"/>
        <end position="165"/>
    </location>
</feature>
<keyword evidence="3 6" id="KW-0812">Transmembrane</keyword>
<evidence type="ECO:0000313" key="7">
    <source>
        <dbReference type="EMBL" id="COV95107.1"/>
    </source>
</evidence>
<sequence>MLMTSPPTRAAARLMTPGATATFLRGAAHSIIAAGASAILVMGFPVLLKLTSNELGAQGGVVILAVTLTRAPLLVPLTAMQGNLIAHFVDERTERIRALIAPAALIGGVGAVGMLAAGVVGPWIMRVAFGSEYQSSSALLAWLTAAAVAIAMLTLTGAAAVAAALHRAYSLGWVGATVGSGLLLLLPLSLETRTVVALLCGPLVGIGVHLVALARTDE</sequence>
<protein>
    <submittedName>
        <fullName evidence="7">Putative integral membrane protein</fullName>
    </submittedName>
</protein>
<feature type="transmembrane region" description="Helical" evidence="6">
    <location>
        <begin position="171"/>
        <end position="188"/>
    </location>
</feature>
<feature type="transmembrane region" description="Helical" evidence="6">
    <location>
        <begin position="60"/>
        <end position="79"/>
    </location>
</feature>
<keyword evidence="5 6" id="KW-0472">Membrane</keyword>
<keyword evidence="4 6" id="KW-1133">Transmembrane helix</keyword>
<feature type="transmembrane region" description="Helical" evidence="6">
    <location>
        <begin position="195"/>
        <end position="214"/>
    </location>
</feature>
<evidence type="ECO:0000256" key="4">
    <source>
        <dbReference type="ARBA" id="ARBA00022989"/>
    </source>
</evidence>
<evidence type="ECO:0000256" key="1">
    <source>
        <dbReference type="ARBA" id="ARBA00004651"/>
    </source>
</evidence>
<accession>A0A0U0RCC9</accession>
<comment type="subcellular location">
    <subcellularLocation>
        <location evidence="1">Cell membrane</location>
        <topology evidence="1">Multi-pass membrane protein</topology>
    </subcellularLocation>
</comment>
<feature type="transmembrane region" description="Helical" evidence="6">
    <location>
        <begin position="99"/>
        <end position="125"/>
    </location>
</feature>
<dbReference type="Proteomes" id="UP000038802">
    <property type="component" value="Unassembled WGS sequence"/>
</dbReference>
<evidence type="ECO:0000256" key="3">
    <source>
        <dbReference type="ARBA" id="ARBA00022692"/>
    </source>
</evidence>
<dbReference type="InterPro" id="IPR050833">
    <property type="entry name" value="Poly_Biosynth_Transport"/>
</dbReference>
<evidence type="ECO:0000313" key="8">
    <source>
        <dbReference type="Proteomes" id="UP000038802"/>
    </source>
</evidence>
<dbReference type="PANTHER" id="PTHR30250:SF11">
    <property type="entry name" value="O-ANTIGEN TRANSPORTER-RELATED"/>
    <property type="match status" value="1"/>
</dbReference>
<evidence type="ECO:0000256" key="6">
    <source>
        <dbReference type="SAM" id="Phobius"/>
    </source>
</evidence>
<evidence type="ECO:0000256" key="2">
    <source>
        <dbReference type="ARBA" id="ARBA00022475"/>
    </source>
</evidence>
<reference evidence="8" key="1">
    <citation type="submission" date="2015-03" db="EMBL/GenBank/DDBJ databases">
        <authorList>
            <consortium name="Pathogen Informatics"/>
        </authorList>
    </citation>
    <scope>NUCLEOTIDE SEQUENCE [LARGE SCALE GENOMIC DNA]</scope>
    <source>
        <strain evidence="8">K00500041</strain>
    </source>
</reference>
<dbReference type="PANTHER" id="PTHR30250">
    <property type="entry name" value="PST FAMILY PREDICTED COLANIC ACID TRANSPORTER"/>
    <property type="match status" value="1"/>
</dbReference>
<gene>
    <name evidence="7" type="ORF">ERS007703_02375</name>
</gene>
<feature type="transmembrane region" description="Helical" evidence="6">
    <location>
        <begin position="27"/>
        <end position="48"/>
    </location>
</feature>
<name>A0A0U0RCC9_MYCTX</name>
<dbReference type="GO" id="GO:0005886">
    <property type="term" value="C:plasma membrane"/>
    <property type="evidence" value="ECO:0007669"/>
    <property type="project" value="UniProtKB-SubCell"/>
</dbReference>
<proteinExistence type="predicted"/>